<accession>A0AAV2G5D5</accession>
<sequence>MPIFPESSTLGDQIRLRRSGRNNFHSHHLHRHQLDPAATAEIDPNPQLSRPPKSTTISSLFISPFSANSSEPTTITIANNSTVGGKKKVYLQRLGMRCWGCPLGVCRDGDKVIGGVGWKESKEDDEEKSCGCVSWSSPVAAAAEEEDERAARGYRFYFSDSGGMDLWLGRLLGWFAGWVGRVT</sequence>
<keyword evidence="2" id="KW-1185">Reference proteome</keyword>
<dbReference type="AlphaFoldDB" id="A0AAV2G5D5"/>
<protein>
    <submittedName>
        <fullName evidence="1">Uncharacterized protein</fullName>
    </submittedName>
</protein>
<evidence type="ECO:0000313" key="1">
    <source>
        <dbReference type="EMBL" id="CAL1405088.1"/>
    </source>
</evidence>
<proteinExistence type="predicted"/>
<name>A0AAV2G5D5_9ROSI</name>
<dbReference type="Proteomes" id="UP001497516">
    <property type="component" value="Chromosome 8"/>
</dbReference>
<organism evidence="1 2">
    <name type="scientific">Linum trigynum</name>
    <dbReference type="NCBI Taxonomy" id="586398"/>
    <lineage>
        <taxon>Eukaryota</taxon>
        <taxon>Viridiplantae</taxon>
        <taxon>Streptophyta</taxon>
        <taxon>Embryophyta</taxon>
        <taxon>Tracheophyta</taxon>
        <taxon>Spermatophyta</taxon>
        <taxon>Magnoliopsida</taxon>
        <taxon>eudicotyledons</taxon>
        <taxon>Gunneridae</taxon>
        <taxon>Pentapetalae</taxon>
        <taxon>rosids</taxon>
        <taxon>fabids</taxon>
        <taxon>Malpighiales</taxon>
        <taxon>Linaceae</taxon>
        <taxon>Linum</taxon>
    </lineage>
</organism>
<dbReference type="EMBL" id="OZ034821">
    <property type="protein sequence ID" value="CAL1405088.1"/>
    <property type="molecule type" value="Genomic_DNA"/>
</dbReference>
<gene>
    <name evidence="1" type="ORF">LTRI10_LOCUS44897</name>
</gene>
<evidence type="ECO:0000313" key="2">
    <source>
        <dbReference type="Proteomes" id="UP001497516"/>
    </source>
</evidence>
<reference evidence="1 2" key="1">
    <citation type="submission" date="2024-04" db="EMBL/GenBank/DDBJ databases">
        <authorList>
            <person name="Fracassetti M."/>
        </authorList>
    </citation>
    <scope>NUCLEOTIDE SEQUENCE [LARGE SCALE GENOMIC DNA]</scope>
</reference>